<dbReference type="Gene3D" id="3.30.1490.20">
    <property type="entry name" value="ATP-grasp fold, A domain"/>
    <property type="match status" value="1"/>
</dbReference>
<evidence type="ECO:0000256" key="16">
    <source>
        <dbReference type="ARBA" id="ARBA00023316"/>
    </source>
</evidence>
<feature type="binding site" evidence="24">
    <location>
        <position position="316"/>
    </location>
    <ligand>
        <name>Mg(2+)</name>
        <dbReference type="ChEBI" id="CHEBI:18420"/>
        <label>2</label>
    </ligand>
</feature>
<evidence type="ECO:0000256" key="1">
    <source>
        <dbReference type="ARBA" id="ARBA00001936"/>
    </source>
</evidence>
<keyword evidence="15 24" id="KW-0464">Manganese</keyword>
<evidence type="ECO:0000256" key="3">
    <source>
        <dbReference type="ARBA" id="ARBA00004496"/>
    </source>
</evidence>
<dbReference type="Gene3D" id="3.30.470.20">
    <property type="entry name" value="ATP-grasp fold, B domain"/>
    <property type="match status" value="1"/>
</dbReference>
<evidence type="ECO:0000256" key="13">
    <source>
        <dbReference type="ARBA" id="ARBA00022960"/>
    </source>
</evidence>
<feature type="binding site" evidence="24">
    <location>
        <position position="318"/>
    </location>
    <ligand>
        <name>Mg(2+)</name>
        <dbReference type="ChEBI" id="CHEBI:18420"/>
        <label>2</label>
    </ligand>
</feature>
<feature type="domain" description="ATP-grasp" evidence="26">
    <location>
        <begin position="142"/>
        <end position="349"/>
    </location>
</feature>
<evidence type="ECO:0000256" key="11">
    <source>
        <dbReference type="ARBA" id="ARBA00022840"/>
    </source>
</evidence>
<dbReference type="InterPro" id="IPR011761">
    <property type="entry name" value="ATP-grasp"/>
</dbReference>
<dbReference type="InterPro" id="IPR016185">
    <property type="entry name" value="PreATP-grasp_dom_sf"/>
</dbReference>
<dbReference type="HAMAP" id="MF_00047">
    <property type="entry name" value="Dala_Dala_lig"/>
    <property type="match status" value="1"/>
</dbReference>
<keyword evidence="13 22" id="KW-0133">Cell shape</keyword>
<keyword evidence="8 22" id="KW-0436">Ligase</keyword>
<dbReference type="PANTHER" id="PTHR23132:SF25">
    <property type="entry name" value="D-ALANINE--D-ALANINE LIGASE A"/>
    <property type="match status" value="1"/>
</dbReference>
<evidence type="ECO:0000256" key="19">
    <source>
        <dbReference type="ARBA" id="ARBA00068427"/>
    </source>
</evidence>
<dbReference type="GO" id="GO:0005524">
    <property type="term" value="F:ATP binding"/>
    <property type="evidence" value="ECO:0007669"/>
    <property type="project" value="UniProtKB-UniRule"/>
</dbReference>
<dbReference type="InterPro" id="IPR000291">
    <property type="entry name" value="D-Ala_lig_Van_CS"/>
</dbReference>
<feature type="binding site" evidence="24">
    <location>
        <position position="316"/>
    </location>
    <ligand>
        <name>Mg(2+)</name>
        <dbReference type="ChEBI" id="CHEBI:18420"/>
        <label>1</label>
    </ligand>
</feature>
<evidence type="ECO:0000256" key="24">
    <source>
        <dbReference type="PIRSR" id="PIRSR039102-3"/>
    </source>
</evidence>
<keyword evidence="10 25" id="KW-0547">Nucleotide-binding</keyword>
<dbReference type="PANTHER" id="PTHR23132">
    <property type="entry name" value="D-ALANINE--D-ALANINE LIGASE"/>
    <property type="match status" value="1"/>
</dbReference>
<dbReference type="GO" id="GO:0046872">
    <property type="term" value="F:metal ion binding"/>
    <property type="evidence" value="ECO:0007669"/>
    <property type="project" value="UniProtKB-KW"/>
</dbReference>
<dbReference type="Gene3D" id="3.40.50.20">
    <property type="match status" value="1"/>
</dbReference>
<evidence type="ECO:0000256" key="15">
    <source>
        <dbReference type="ARBA" id="ARBA00023211"/>
    </source>
</evidence>
<evidence type="ECO:0000256" key="18">
    <source>
        <dbReference type="ARBA" id="ARBA00060592"/>
    </source>
</evidence>
<organism evidence="27 28">
    <name type="scientific">Bellilinea caldifistulae</name>
    <dbReference type="NCBI Taxonomy" id="360411"/>
    <lineage>
        <taxon>Bacteria</taxon>
        <taxon>Bacillati</taxon>
        <taxon>Chloroflexota</taxon>
        <taxon>Anaerolineae</taxon>
        <taxon>Anaerolineales</taxon>
        <taxon>Anaerolineaceae</taxon>
        <taxon>Bellilinea</taxon>
    </lineage>
</organism>
<comment type="pathway">
    <text evidence="18">Glycan biosynthesis.</text>
</comment>
<dbReference type="GO" id="GO:0009252">
    <property type="term" value="P:peptidoglycan biosynthetic process"/>
    <property type="evidence" value="ECO:0007669"/>
    <property type="project" value="UniProtKB-UniRule"/>
</dbReference>
<dbReference type="EMBL" id="LGHJ01000013">
    <property type="protein sequence ID" value="KPL75974.1"/>
    <property type="molecule type" value="Genomic_DNA"/>
</dbReference>
<evidence type="ECO:0000256" key="2">
    <source>
        <dbReference type="ARBA" id="ARBA00003921"/>
    </source>
</evidence>
<evidence type="ECO:0000256" key="12">
    <source>
        <dbReference type="ARBA" id="ARBA00022842"/>
    </source>
</evidence>
<evidence type="ECO:0000256" key="4">
    <source>
        <dbReference type="ARBA" id="ARBA00004752"/>
    </source>
</evidence>
<comment type="subcellular location">
    <subcellularLocation>
        <location evidence="3 22">Cytoplasm</location>
    </subcellularLocation>
</comment>
<dbReference type="NCBIfam" id="NF002528">
    <property type="entry name" value="PRK01966.1-4"/>
    <property type="match status" value="1"/>
</dbReference>
<evidence type="ECO:0000256" key="6">
    <source>
        <dbReference type="ARBA" id="ARBA00012216"/>
    </source>
</evidence>
<name>A0A0P6XJN2_9CHLR</name>
<dbReference type="OrthoDB" id="9813261at2"/>
<dbReference type="GO" id="GO:0005829">
    <property type="term" value="C:cytosol"/>
    <property type="evidence" value="ECO:0007669"/>
    <property type="project" value="TreeGrafter"/>
</dbReference>
<dbReference type="InterPro" id="IPR005905">
    <property type="entry name" value="D_ala_D_ala"/>
</dbReference>
<evidence type="ECO:0000256" key="20">
    <source>
        <dbReference type="ARBA" id="ARBA00076288"/>
    </source>
</evidence>
<sequence>MTNQITVGVFFGGRSGEHEVSLLSAHSIISNLNPAKYRLIEVGITKDGKWLSGEGVLESFQKGKTAHLQPVAMFPQAGDHNLYRLNDSGYQPYAHLDVVFPVLHGTFGEDGTLQGFLELIGIAYVGAGVLASAVGMDKALFKTVLRSFDLPVLDYQLFTRRQVEENLAQVIQTIESTLPYPIFVKPANLGSSVGITKCRNRSDLGEGLNEAARYDRRIIVEQGLEKPREIEVSVLGNDQPVASLPGEVVPGEDFYTYSAKYLSDNSELLIPAPLSDGQTQEIQRIAVQTYKAIDCAGMARVDFLLDRQTERIYVSEVNTIPGFTRISMYPKLWEASGLPYGELLDRLIELAFERKADRDRTEFGFRRKE</sequence>
<protein>
    <recommendedName>
        <fullName evidence="19 22">D-alanine--D-alanine ligase</fullName>
        <ecNumber evidence="6 22">6.3.2.4</ecNumber>
    </recommendedName>
    <alternativeName>
        <fullName evidence="21 22">D-Ala-D-Ala ligase</fullName>
    </alternativeName>
    <alternativeName>
        <fullName evidence="20 22">D-alanylalanine synthetase</fullName>
    </alternativeName>
</protein>
<dbReference type="GO" id="GO:0008360">
    <property type="term" value="P:regulation of cell shape"/>
    <property type="evidence" value="ECO:0007669"/>
    <property type="project" value="UniProtKB-KW"/>
</dbReference>
<keyword evidence="28" id="KW-1185">Reference proteome</keyword>
<dbReference type="Pfam" id="PF01820">
    <property type="entry name" value="Dala_Dala_lig_N"/>
    <property type="match status" value="1"/>
</dbReference>
<feature type="active site" evidence="23">
    <location>
        <position position="327"/>
    </location>
</feature>
<dbReference type="AlphaFoldDB" id="A0A0P6XJN2"/>
<comment type="catalytic activity">
    <reaction evidence="17 22">
        <text>2 D-alanine + ATP = D-alanyl-D-alanine + ADP + phosphate + H(+)</text>
        <dbReference type="Rhea" id="RHEA:11224"/>
        <dbReference type="ChEBI" id="CHEBI:15378"/>
        <dbReference type="ChEBI" id="CHEBI:30616"/>
        <dbReference type="ChEBI" id="CHEBI:43474"/>
        <dbReference type="ChEBI" id="CHEBI:57416"/>
        <dbReference type="ChEBI" id="CHEBI:57822"/>
        <dbReference type="ChEBI" id="CHEBI:456216"/>
        <dbReference type="EC" id="6.3.2.4"/>
    </reaction>
</comment>
<comment type="similarity">
    <text evidence="5 22">Belongs to the D-alanine--D-alanine ligase family.</text>
</comment>
<dbReference type="Pfam" id="PF07478">
    <property type="entry name" value="Dala_Dala_lig_C"/>
    <property type="match status" value="1"/>
</dbReference>
<keyword evidence="11 25" id="KW-0067">ATP-binding</keyword>
<keyword evidence="12 24" id="KW-0460">Magnesium</keyword>
<evidence type="ECO:0000313" key="27">
    <source>
        <dbReference type="EMBL" id="KPL75974.1"/>
    </source>
</evidence>
<dbReference type="NCBIfam" id="TIGR01205">
    <property type="entry name" value="D_ala_D_alaTIGR"/>
    <property type="match status" value="1"/>
</dbReference>
<comment type="pathway">
    <text evidence="4 22">Cell wall biogenesis; peptidoglycan biosynthesis.</text>
</comment>
<dbReference type="PIRSF" id="PIRSF039102">
    <property type="entry name" value="Ddl/VanB"/>
    <property type="match status" value="1"/>
</dbReference>
<keyword evidence="7 22" id="KW-0963">Cytoplasm</keyword>
<comment type="function">
    <text evidence="2 22">Cell wall formation.</text>
</comment>
<feature type="active site" evidence="23">
    <location>
        <position position="17"/>
    </location>
</feature>
<dbReference type="InterPro" id="IPR011095">
    <property type="entry name" value="Dala_Dala_lig_C"/>
</dbReference>
<evidence type="ECO:0000256" key="7">
    <source>
        <dbReference type="ARBA" id="ARBA00022490"/>
    </source>
</evidence>
<evidence type="ECO:0000256" key="22">
    <source>
        <dbReference type="HAMAP-Rule" id="MF_00047"/>
    </source>
</evidence>
<keyword evidence="16 22" id="KW-0961">Cell wall biogenesis/degradation</keyword>
<dbReference type="PROSITE" id="PS50975">
    <property type="entry name" value="ATP_GRASP"/>
    <property type="match status" value="1"/>
</dbReference>
<gene>
    <name evidence="22" type="primary">ddl</name>
    <name evidence="27" type="ORF">AC812_07565</name>
</gene>
<evidence type="ECO:0000256" key="5">
    <source>
        <dbReference type="ARBA" id="ARBA00010871"/>
    </source>
</evidence>
<evidence type="ECO:0000256" key="21">
    <source>
        <dbReference type="ARBA" id="ARBA00077154"/>
    </source>
</evidence>
<dbReference type="SUPFAM" id="SSF52440">
    <property type="entry name" value="PreATP-grasp domain"/>
    <property type="match status" value="1"/>
</dbReference>
<dbReference type="PROSITE" id="PS00843">
    <property type="entry name" value="DALA_DALA_LIGASE_1"/>
    <property type="match status" value="1"/>
</dbReference>
<evidence type="ECO:0000256" key="14">
    <source>
        <dbReference type="ARBA" id="ARBA00022984"/>
    </source>
</evidence>
<evidence type="ECO:0000256" key="25">
    <source>
        <dbReference type="PROSITE-ProRule" id="PRU00409"/>
    </source>
</evidence>
<comment type="cofactor">
    <cofactor evidence="24">
        <name>Mg(2+)</name>
        <dbReference type="ChEBI" id="CHEBI:18420"/>
    </cofactor>
    <cofactor evidence="24">
        <name>Mn(2+)</name>
        <dbReference type="ChEBI" id="CHEBI:29035"/>
    </cofactor>
    <text evidence="24">Binds 2 magnesium or manganese ions per subunit.</text>
</comment>
<dbReference type="InterPro" id="IPR013815">
    <property type="entry name" value="ATP_grasp_subdomain_1"/>
</dbReference>
<evidence type="ECO:0000256" key="9">
    <source>
        <dbReference type="ARBA" id="ARBA00022723"/>
    </source>
</evidence>
<keyword evidence="14 22" id="KW-0573">Peptidoglycan synthesis</keyword>
<dbReference type="Proteomes" id="UP000050514">
    <property type="component" value="Unassembled WGS sequence"/>
</dbReference>
<evidence type="ECO:0000313" key="28">
    <source>
        <dbReference type="Proteomes" id="UP000050514"/>
    </source>
</evidence>
<proteinExistence type="inferred from homology"/>
<dbReference type="PROSITE" id="PS00844">
    <property type="entry name" value="DALA_DALA_LIGASE_2"/>
    <property type="match status" value="1"/>
</dbReference>
<dbReference type="UniPathway" id="UPA00219"/>
<dbReference type="FunFam" id="3.30.470.20:FF:000008">
    <property type="entry name" value="D-alanine--D-alanine ligase"/>
    <property type="match status" value="1"/>
</dbReference>
<accession>A0A0P6XJN2</accession>
<dbReference type="GO" id="GO:0008716">
    <property type="term" value="F:D-alanine-D-alanine ligase activity"/>
    <property type="evidence" value="ECO:0007669"/>
    <property type="project" value="UniProtKB-UniRule"/>
</dbReference>
<dbReference type="GO" id="GO:0071555">
    <property type="term" value="P:cell wall organization"/>
    <property type="evidence" value="ECO:0007669"/>
    <property type="project" value="UniProtKB-KW"/>
</dbReference>
<feature type="active site" evidence="23">
    <location>
        <position position="191"/>
    </location>
</feature>
<dbReference type="PATRIC" id="fig|360411.5.peg.3079"/>
<dbReference type="STRING" id="360411.AC812_07565"/>
<feature type="binding site" evidence="24">
    <location>
        <position position="302"/>
    </location>
    <ligand>
        <name>Mg(2+)</name>
        <dbReference type="ChEBI" id="CHEBI:18420"/>
        <label>1</label>
    </ligand>
</feature>
<keyword evidence="9 24" id="KW-0479">Metal-binding</keyword>
<dbReference type="EC" id="6.3.2.4" evidence="6 22"/>
<reference evidence="27 28" key="1">
    <citation type="submission" date="2015-07" db="EMBL/GenBank/DDBJ databases">
        <title>Draft genome of Bellilinea caldifistulae DSM 17877.</title>
        <authorList>
            <person name="Hemp J."/>
            <person name="Ward L.M."/>
            <person name="Pace L.A."/>
            <person name="Fischer W.W."/>
        </authorList>
    </citation>
    <scope>NUCLEOTIDE SEQUENCE [LARGE SCALE GENOMIC DNA]</scope>
    <source>
        <strain evidence="27 28">GOMI-1</strain>
    </source>
</reference>
<evidence type="ECO:0000256" key="10">
    <source>
        <dbReference type="ARBA" id="ARBA00022741"/>
    </source>
</evidence>
<evidence type="ECO:0000256" key="17">
    <source>
        <dbReference type="ARBA" id="ARBA00047614"/>
    </source>
</evidence>
<evidence type="ECO:0000256" key="23">
    <source>
        <dbReference type="PIRSR" id="PIRSR039102-1"/>
    </source>
</evidence>
<evidence type="ECO:0000256" key="8">
    <source>
        <dbReference type="ARBA" id="ARBA00022598"/>
    </source>
</evidence>
<evidence type="ECO:0000259" key="26">
    <source>
        <dbReference type="PROSITE" id="PS50975"/>
    </source>
</evidence>
<comment type="cofactor">
    <cofactor evidence="1">
        <name>Mn(2+)</name>
        <dbReference type="ChEBI" id="CHEBI:29035"/>
    </cofactor>
</comment>
<comment type="caution">
    <text evidence="27">The sequence shown here is derived from an EMBL/GenBank/DDBJ whole genome shotgun (WGS) entry which is preliminary data.</text>
</comment>
<dbReference type="FunFam" id="3.30.1490.20:FF:000007">
    <property type="entry name" value="D-alanine--D-alanine ligase"/>
    <property type="match status" value="1"/>
</dbReference>
<dbReference type="SUPFAM" id="SSF56059">
    <property type="entry name" value="Glutathione synthetase ATP-binding domain-like"/>
    <property type="match status" value="1"/>
</dbReference>
<dbReference type="InterPro" id="IPR011127">
    <property type="entry name" value="Dala_Dala_lig_N"/>
</dbReference>